<reference evidence="1 3" key="1">
    <citation type="journal article" date="2011" name="Nature">
        <title>The Medicago genome provides insight into the evolution of rhizobial symbioses.</title>
        <authorList>
            <person name="Young N.D."/>
            <person name="Debelle F."/>
            <person name="Oldroyd G.E."/>
            <person name="Geurts R."/>
            <person name="Cannon S.B."/>
            <person name="Udvardi M.K."/>
            <person name="Benedito V.A."/>
            <person name="Mayer K.F."/>
            <person name="Gouzy J."/>
            <person name="Schoof H."/>
            <person name="Van de Peer Y."/>
            <person name="Proost S."/>
            <person name="Cook D.R."/>
            <person name="Meyers B.C."/>
            <person name="Spannagl M."/>
            <person name="Cheung F."/>
            <person name="De Mita S."/>
            <person name="Krishnakumar V."/>
            <person name="Gundlach H."/>
            <person name="Zhou S."/>
            <person name="Mudge J."/>
            <person name="Bharti A.K."/>
            <person name="Murray J.D."/>
            <person name="Naoumkina M.A."/>
            <person name="Rosen B."/>
            <person name="Silverstein K.A."/>
            <person name="Tang H."/>
            <person name="Rombauts S."/>
            <person name="Zhao P.X."/>
            <person name="Zhou P."/>
            <person name="Barbe V."/>
            <person name="Bardou P."/>
            <person name="Bechner M."/>
            <person name="Bellec A."/>
            <person name="Berger A."/>
            <person name="Berges H."/>
            <person name="Bidwell S."/>
            <person name="Bisseling T."/>
            <person name="Choisne N."/>
            <person name="Couloux A."/>
            <person name="Denny R."/>
            <person name="Deshpande S."/>
            <person name="Dai X."/>
            <person name="Doyle J.J."/>
            <person name="Dudez A.M."/>
            <person name="Farmer A.D."/>
            <person name="Fouteau S."/>
            <person name="Franken C."/>
            <person name="Gibelin C."/>
            <person name="Gish J."/>
            <person name="Goldstein S."/>
            <person name="Gonzalez A.J."/>
            <person name="Green P.J."/>
            <person name="Hallab A."/>
            <person name="Hartog M."/>
            <person name="Hua A."/>
            <person name="Humphray S.J."/>
            <person name="Jeong D.H."/>
            <person name="Jing Y."/>
            <person name="Jocker A."/>
            <person name="Kenton S.M."/>
            <person name="Kim D.J."/>
            <person name="Klee K."/>
            <person name="Lai H."/>
            <person name="Lang C."/>
            <person name="Lin S."/>
            <person name="Macmil S.L."/>
            <person name="Magdelenat G."/>
            <person name="Matthews L."/>
            <person name="McCorrison J."/>
            <person name="Monaghan E.L."/>
            <person name="Mun J.H."/>
            <person name="Najar F.Z."/>
            <person name="Nicholson C."/>
            <person name="Noirot C."/>
            <person name="O'Bleness M."/>
            <person name="Paule C.R."/>
            <person name="Poulain J."/>
            <person name="Prion F."/>
            <person name="Qin B."/>
            <person name="Qu C."/>
            <person name="Retzel E.F."/>
            <person name="Riddle C."/>
            <person name="Sallet E."/>
            <person name="Samain S."/>
            <person name="Samson N."/>
            <person name="Sanders I."/>
            <person name="Saurat O."/>
            <person name="Scarpelli C."/>
            <person name="Schiex T."/>
            <person name="Segurens B."/>
            <person name="Severin A.J."/>
            <person name="Sherrier D.J."/>
            <person name="Shi R."/>
            <person name="Sims S."/>
            <person name="Singer S.R."/>
            <person name="Sinharoy S."/>
            <person name="Sterck L."/>
            <person name="Viollet A."/>
            <person name="Wang B.B."/>
            <person name="Wang K."/>
            <person name="Wang M."/>
            <person name="Wang X."/>
            <person name="Warfsmann J."/>
            <person name="Weissenbach J."/>
            <person name="White D.D."/>
            <person name="White J.D."/>
            <person name="Wiley G.B."/>
            <person name="Wincker P."/>
            <person name="Xing Y."/>
            <person name="Yang L."/>
            <person name="Yao Z."/>
            <person name="Ying F."/>
            <person name="Zhai J."/>
            <person name="Zhou L."/>
            <person name="Zuber A."/>
            <person name="Denarie J."/>
            <person name="Dixon R.A."/>
            <person name="May G.D."/>
            <person name="Schwartz D.C."/>
            <person name="Rogers J."/>
            <person name="Quetier F."/>
            <person name="Town C.D."/>
            <person name="Roe B.A."/>
        </authorList>
    </citation>
    <scope>NUCLEOTIDE SEQUENCE [LARGE SCALE GENOMIC DNA]</scope>
    <source>
        <strain evidence="1">A17</strain>
        <strain evidence="2 3">cv. Jemalong A17</strain>
    </source>
</reference>
<dbReference type="HOGENOM" id="CLU_848278_0_0_1"/>
<name>A0A072VJM5_MEDTR</name>
<evidence type="ECO:0000313" key="2">
    <source>
        <dbReference type="EnsemblPlants" id="KEH41997"/>
    </source>
</evidence>
<reference evidence="1 3" key="2">
    <citation type="journal article" date="2014" name="BMC Genomics">
        <title>An improved genome release (version Mt4.0) for the model legume Medicago truncatula.</title>
        <authorList>
            <person name="Tang H."/>
            <person name="Krishnakumar V."/>
            <person name="Bidwell S."/>
            <person name="Rosen B."/>
            <person name="Chan A."/>
            <person name="Zhou S."/>
            <person name="Gentzbittel L."/>
            <person name="Childs K.L."/>
            <person name="Yandell M."/>
            <person name="Gundlach H."/>
            <person name="Mayer K.F."/>
            <person name="Schwartz D.C."/>
            <person name="Town C.D."/>
        </authorList>
    </citation>
    <scope>GENOME REANNOTATION</scope>
    <source>
        <strain evidence="1">A17</strain>
        <strain evidence="2 3">cv. Jemalong A17</strain>
    </source>
</reference>
<evidence type="ECO:0000313" key="1">
    <source>
        <dbReference type="EMBL" id="KEH41997.1"/>
    </source>
</evidence>
<gene>
    <name evidence="1" type="ordered locus">MTR_1g059630</name>
</gene>
<dbReference type="CDD" id="cd06222">
    <property type="entry name" value="RNase_H_like"/>
    <property type="match status" value="1"/>
</dbReference>
<protein>
    <submittedName>
        <fullName evidence="1 2">Uncharacterized protein</fullName>
    </submittedName>
</protein>
<dbReference type="EnsemblPlants" id="KEH41997">
    <property type="protein sequence ID" value="KEH41997"/>
    <property type="gene ID" value="MTR_1g059630"/>
</dbReference>
<organism evidence="1 3">
    <name type="scientific">Medicago truncatula</name>
    <name type="common">Barrel medic</name>
    <name type="synonym">Medicago tribuloides</name>
    <dbReference type="NCBI Taxonomy" id="3880"/>
    <lineage>
        <taxon>Eukaryota</taxon>
        <taxon>Viridiplantae</taxon>
        <taxon>Streptophyta</taxon>
        <taxon>Embryophyta</taxon>
        <taxon>Tracheophyta</taxon>
        <taxon>Spermatophyta</taxon>
        <taxon>Magnoliopsida</taxon>
        <taxon>eudicotyledons</taxon>
        <taxon>Gunneridae</taxon>
        <taxon>Pentapetalae</taxon>
        <taxon>rosids</taxon>
        <taxon>fabids</taxon>
        <taxon>Fabales</taxon>
        <taxon>Fabaceae</taxon>
        <taxon>Papilionoideae</taxon>
        <taxon>50 kb inversion clade</taxon>
        <taxon>NPAAA clade</taxon>
        <taxon>Hologalegina</taxon>
        <taxon>IRL clade</taxon>
        <taxon>Trifolieae</taxon>
        <taxon>Medicago</taxon>
    </lineage>
</organism>
<dbReference type="AlphaFoldDB" id="A0A072VJM5"/>
<keyword evidence="3" id="KW-1185">Reference proteome</keyword>
<sequence length="328" mass="37842">MAFSPSCQLGLGLSGDVCASLLQYFIIDEARLNDNSSLLVPTQRVKVASFCHFSTVSNLLCDKFSFAGFPHDRFQVTWSSPFETPFIFWIWCRWIDLYRLLVLLVVEFLSLQLVPYNLFKESYYSCLRLPALSLALLALRRTGKEFSYALTFFIVPAYCSFFTKSIDMTKRMGYPRDGSVIRVGCLDWFPFIPFSPYEMGVLNRLKVAPTSYIPYYGVICVHSSGYPSIIVVFRGHTISFIGGFVHEISHATPVISELYTSMFALKKSENLNLQHIWIENDALMAVRAFNMNTKAPWKLRNRLLIELWRFVRELILCDCVWIDFEKGF</sequence>
<accession>A0A072VJM5</accession>
<dbReference type="InterPro" id="IPR044730">
    <property type="entry name" value="RNase_H-like_dom_plant"/>
</dbReference>
<evidence type="ECO:0000313" key="3">
    <source>
        <dbReference type="Proteomes" id="UP000002051"/>
    </source>
</evidence>
<dbReference type="Proteomes" id="UP000002051">
    <property type="component" value="Unassembled WGS sequence"/>
</dbReference>
<proteinExistence type="predicted"/>
<dbReference type="EMBL" id="CM001217">
    <property type="protein sequence ID" value="KEH41997.1"/>
    <property type="molecule type" value="Genomic_DNA"/>
</dbReference>
<reference evidence="2" key="3">
    <citation type="submission" date="2015-04" db="UniProtKB">
        <authorList>
            <consortium name="EnsemblPlants"/>
        </authorList>
    </citation>
    <scope>IDENTIFICATION</scope>
    <source>
        <strain evidence="2">cv. Jemalong A17</strain>
    </source>
</reference>